<dbReference type="Pfam" id="PF07734">
    <property type="entry name" value="FBA_1"/>
    <property type="match status" value="1"/>
</dbReference>
<reference evidence="3" key="1">
    <citation type="submission" date="2024-07" db="EMBL/GenBank/DDBJ databases">
        <title>Two chromosome-level genome assemblies of Korean endemic species Abeliophyllum distichum and Forsythia ovata (Oleaceae).</title>
        <authorList>
            <person name="Jang H."/>
        </authorList>
    </citation>
    <scope>NUCLEOTIDE SEQUENCE [LARGE SCALE GENOMIC DNA]</scope>
</reference>
<dbReference type="SUPFAM" id="SSF81383">
    <property type="entry name" value="F-box domain"/>
    <property type="match status" value="1"/>
</dbReference>
<dbReference type="InterPro" id="IPR001810">
    <property type="entry name" value="F-box_dom"/>
</dbReference>
<dbReference type="PANTHER" id="PTHR31672">
    <property type="entry name" value="BNACNNG10540D PROTEIN"/>
    <property type="match status" value="1"/>
</dbReference>
<dbReference type="PROSITE" id="PS50181">
    <property type="entry name" value="FBOX"/>
    <property type="match status" value="1"/>
</dbReference>
<dbReference type="NCBIfam" id="TIGR01640">
    <property type="entry name" value="F_box_assoc_1"/>
    <property type="match status" value="1"/>
</dbReference>
<dbReference type="CDD" id="cd22157">
    <property type="entry name" value="F-box_AtFBW1-like"/>
    <property type="match status" value="1"/>
</dbReference>
<proteinExistence type="predicted"/>
<evidence type="ECO:0000313" key="3">
    <source>
        <dbReference type="Proteomes" id="UP001604277"/>
    </source>
</evidence>
<dbReference type="InterPro" id="IPR036047">
    <property type="entry name" value="F-box-like_dom_sf"/>
</dbReference>
<organism evidence="2 3">
    <name type="scientific">Forsythia ovata</name>
    <dbReference type="NCBI Taxonomy" id="205694"/>
    <lineage>
        <taxon>Eukaryota</taxon>
        <taxon>Viridiplantae</taxon>
        <taxon>Streptophyta</taxon>
        <taxon>Embryophyta</taxon>
        <taxon>Tracheophyta</taxon>
        <taxon>Spermatophyta</taxon>
        <taxon>Magnoliopsida</taxon>
        <taxon>eudicotyledons</taxon>
        <taxon>Gunneridae</taxon>
        <taxon>Pentapetalae</taxon>
        <taxon>asterids</taxon>
        <taxon>lamiids</taxon>
        <taxon>Lamiales</taxon>
        <taxon>Oleaceae</taxon>
        <taxon>Forsythieae</taxon>
        <taxon>Forsythia</taxon>
    </lineage>
</organism>
<accession>A0ABD1PH86</accession>
<feature type="domain" description="F-box" evidence="1">
    <location>
        <begin position="11"/>
        <end position="57"/>
    </location>
</feature>
<dbReference type="Proteomes" id="UP001604277">
    <property type="component" value="Unassembled WGS sequence"/>
</dbReference>
<dbReference type="PANTHER" id="PTHR31672:SF13">
    <property type="entry name" value="F-BOX PROTEIN CPR30-LIKE"/>
    <property type="match status" value="1"/>
</dbReference>
<dbReference type="AlphaFoldDB" id="A0ABD1PH86"/>
<name>A0ABD1PH86_9LAMI</name>
<dbReference type="InterPro" id="IPR050796">
    <property type="entry name" value="SCF_F-box_component"/>
</dbReference>
<dbReference type="SMART" id="SM00256">
    <property type="entry name" value="FBOX"/>
    <property type="match status" value="1"/>
</dbReference>
<keyword evidence="3" id="KW-1185">Reference proteome</keyword>
<dbReference type="InterPro" id="IPR006527">
    <property type="entry name" value="F-box-assoc_dom_typ1"/>
</dbReference>
<dbReference type="InterPro" id="IPR017451">
    <property type="entry name" value="F-box-assoc_interact_dom"/>
</dbReference>
<protein>
    <submittedName>
        <fullName evidence="2">F-box/kelch-repeat protein</fullName>
    </submittedName>
</protein>
<evidence type="ECO:0000313" key="2">
    <source>
        <dbReference type="EMBL" id="KAL2463276.1"/>
    </source>
</evidence>
<dbReference type="EMBL" id="JBFOLJ010000019">
    <property type="protein sequence ID" value="KAL2463276.1"/>
    <property type="molecule type" value="Genomic_DNA"/>
</dbReference>
<sequence>MATQNSRKPDSVPFVNLPREIITEILLRLPVKSLLKFRCVSKSWLSLISSPRFIKTHLEISTNNNIYSHNKIIFISASASHILYTCSFYPEIDDNPTMDIVPIYNHSSHTERVVRVVGSCNGLICLVLEPRIVVILNPATKKSRKLPVSVKSNRLTMDYGFGYDESNNDYKVVEISWTHFISDKYENQVKVYSSKTKSWRIIDGTAGFIVHGCGVFANGAIHWKVQYPDGNPTDWFIIAYNVTTDRYKMVAKPQFETGLLNSLLVVSAGRLCVSCKYFTHADIWVMKEYEVEESWTKLVRVPNYLDLKSQINTTPFFVLENGGVLLKNGFSIVMYRPLNECIEINTKGFVLHVSTYTESLVFPDFGHEDGS</sequence>
<evidence type="ECO:0000259" key="1">
    <source>
        <dbReference type="PROSITE" id="PS50181"/>
    </source>
</evidence>
<dbReference type="Pfam" id="PF00646">
    <property type="entry name" value="F-box"/>
    <property type="match status" value="1"/>
</dbReference>
<dbReference type="Gene3D" id="1.20.1280.50">
    <property type="match status" value="1"/>
</dbReference>
<comment type="caution">
    <text evidence="2">The sequence shown here is derived from an EMBL/GenBank/DDBJ whole genome shotgun (WGS) entry which is preliminary data.</text>
</comment>
<gene>
    <name evidence="2" type="ORF">Fot_52932</name>
</gene>